<evidence type="ECO:0000313" key="2">
    <source>
        <dbReference type="EMBL" id="MBP1923998.1"/>
    </source>
</evidence>
<comment type="caution">
    <text evidence="2">The sequence shown here is derived from an EMBL/GenBank/DDBJ whole genome shotgun (WGS) entry which is preliminary data.</text>
</comment>
<name>A0A8T4GHK5_9EURY</name>
<keyword evidence="3" id="KW-1185">Reference proteome</keyword>
<sequence length="317" mass="33938">MSTRSVDRTTIVYEYLNASDDLIVSATSDERSSWVDSSVYADDYADSLITRLLEAESHPGEAFEAVLQPSPEAIAPAFIADTGVQPDDVVGFAAPSSQLFDDLFYAVYAAMTENGAVLTTKYPRHEIRSQLSTVDPTVIDATPGAETDGGVDVATPDSQPVRCGDLTSLGVAAERATTRLATDDRTGTFAIATMTQLLVHHDTSALDRFLHELVGQWRNQGVGGIVHIPPDGAVNDADWFGAAHFDYVVEARTSNVQIEARVCGKRDVAPTWQVLGSTVNSGDDEPFARVEAAAFRRGVAETDHEASQGGVASDTDR</sequence>
<accession>A0A8T4GHK5</accession>
<dbReference type="EMBL" id="JAGGKQ010000039">
    <property type="protein sequence ID" value="MBP1923998.1"/>
    <property type="molecule type" value="Genomic_DNA"/>
</dbReference>
<dbReference type="Pfam" id="PF24336">
    <property type="entry name" value="DUF7504"/>
    <property type="match status" value="1"/>
</dbReference>
<reference evidence="2" key="1">
    <citation type="submission" date="2021-03" db="EMBL/GenBank/DDBJ databases">
        <title>Genomic Encyclopedia of Type Strains, Phase IV (KMG-IV): sequencing the most valuable type-strain genomes for metagenomic binning, comparative biology and taxonomic classification.</title>
        <authorList>
            <person name="Goeker M."/>
        </authorList>
    </citation>
    <scope>NUCLEOTIDE SEQUENCE</scope>
    <source>
        <strain evidence="2">DSM 23564</strain>
    </source>
</reference>
<feature type="region of interest" description="Disordered" evidence="1">
    <location>
        <begin position="298"/>
        <end position="317"/>
    </location>
</feature>
<dbReference type="AlphaFoldDB" id="A0A8T4GHK5"/>
<dbReference type="RefSeq" id="WP_209487160.1">
    <property type="nucleotide sequence ID" value="NZ_JAGGKQ010000039.1"/>
</dbReference>
<dbReference type="Proteomes" id="UP000823588">
    <property type="component" value="Unassembled WGS sequence"/>
</dbReference>
<proteinExistence type="predicted"/>
<evidence type="ECO:0000313" key="3">
    <source>
        <dbReference type="Proteomes" id="UP000823588"/>
    </source>
</evidence>
<organism evidence="2 3">
    <name type="scientific">Halorubrum alkaliphilum</name>
    <dbReference type="NCBI Taxonomy" id="261290"/>
    <lineage>
        <taxon>Archaea</taxon>
        <taxon>Methanobacteriati</taxon>
        <taxon>Methanobacteriota</taxon>
        <taxon>Stenosarchaea group</taxon>
        <taxon>Halobacteria</taxon>
        <taxon>Halobacteriales</taxon>
        <taxon>Haloferacaceae</taxon>
        <taxon>Halorubrum</taxon>
    </lineage>
</organism>
<dbReference type="OrthoDB" id="316350at2157"/>
<dbReference type="InterPro" id="IPR055927">
    <property type="entry name" value="DUF7504"/>
</dbReference>
<gene>
    <name evidence="2" type="ORF">J2751_003046</name>
</gene>
<protein>
    <submittedName>
        <fullName evidence="2">Uncharacterized protein</fullName>
    </submittedName>
</protein>
<evidence type="ECO:0000256" key="1">
    <source>
        <dbReference type="SAM" id="MobiDB-lite"/>
    </source>
</evidence>